<dbReference type="InterPro" id="IPR038765">
    <property type="entry name" value="Papain-like_cys_pep_sf"/>
</dbReference>
<evidence type="ECO:0000313" key="4">
    <source>
        <dbReference type="EMBL" id="VDM26652.1"/>
    </source>
</evidence>
<dbReference type="Pfam" id="PF00443">
    <property type="entry name" value="UCH"/>
    <property type="match status" value="1"/>
</dbReference>
<dbReference type="InterPro" id="IPR028889">
    <property type="entry name" value="USP"/>
</dbReference>
<name>A0A3P7GXT4_TOXCA</name>
<dbReference type="InterPro" id="IPR001394">
    <property type="entry name" value="Peptidase_C19_UCH"/>
</dbReference>
<gene>
    <name evidence="4" type="ORF">TCNE_LOCUS1680</name>
</gene>
<dbReference type="GO" id="GO:0004843">
    <property type="term" value="F:cysteine-type deubiquitinase activity"/>
    <property type="evidence" value="ECO:0007669"/>
    <property type="project" value="UniProtKB-EC"/>
</dbReference>
<evidence type="ECO:0000256" key="1">
    <source>
        <dbReference type="ARBA" id="ARBA00000707"/>
    </source>
</evidence>
<dbReference type="SUPFAM" id="SSF54001">
    <property type="entry name" value="Cysteine proteinases"/>
    <property type="match status" value="1"/>
</dbReference>
<organism evidence="4">
    <name type="scientific">Toxocara canis</name>
    <name type="common">Canine roundworm</name>
    <dbReference type="NCBI Taxonomy" id="6265"/>
    <lineage>
        <taxon>Eukaryota</taxon>
        <taxon>Metazoa</taxon>
        <taxon>Ecdysozoa</taxon>
        <taxon>Nematoda</taxon>
        <taxon>Chromadorea</taxon>
        <taxon>Rhabditida</taxon>
        <taxon>Spirurina</taxon>
        <taxon>Ascaridomorpha</taxon>
        <taxon>Ascaridoidea</taxon>
        <taxon>Toxocaridae</taxon>
        <taxon>Toxocara</taxon>
    </lineage>
</organism>
<dbReference type="GO" id="GO:0016579">
    <property type="term" value="P:protein deubiquitination"/>
    <property type="evidence" value="ECO:0007669"/>
    <property type="project" value="InterPro"/>
</dbReference>
<reference evidence="4" key="1">
    <citation type="submission" date="2018-11" db="EMBL/GenBank/DDBJ databases">
        <authorList>
            <consortium name="Pathogen Informatics"/>
        </authorList>
    </citation>
    <scope>NUCLEOTIDE SEQUENCE [LARGE SCALE GENOMIC DNA]</scope>
</reference>
<dbReference type="PANTHER" id="PTHR21646:SF19">
    <property type="entry name" value="UBIQUITIN CARBOXYL-TERMINAL HYDROLASE 3"/>
    <property type="match status" value="1"/>
</dbReference>
<accession>A0A3P7GXT4</accession>
<feature type="domain" description="USP" evidence="3">
    <location>
        <begin position="1"/>
        <end position="234"/>
    </location>
</feature>
<dbReference type="CDD" id="cd02674">
    <property type="entry name" value="Peptidase_C19R"/>
    <property type="match status" value="1"/>
</dbReference>
<dbReference type="EC" id="3.4.19.12" evidence="2"/>
<dbReference type="EMBL" id="UYWY01001369">
    <property type="protein sequence ID" value="VDM26652.1"/>
    <property type="molecule type" value="Genomic_DNA"/>
</dbReference>
<comment type="catalytic activity">
    <reaction evidence="1">
        <text>Thiol-dependent hydrolysis of ester, thioester, amide, peptide and isopeptide bonds formed by the C-terminal Gly of ubiquitin (a 76-residue protein attached to proteins as an intracellular targeting signal).</text>
        <dbReference type="EC" id="3.4.19.12"/>
    </reaction>
</comment>
<dbReference type="AlphaFoldDB" id="A0A3P7GXT4"/>
<dbReference type="InterPro" id="IPR050185">
    <property type="entry name" value="Ub_carboxyl-term_hydrolase"/>
</dbReference>
<evidence type="ECO:0000259" key="3">
    <source>
        <dbReference type="PROSITE" id="PS50235"/>
    </source>
</evidence>
<sequence length="237" mass="27580">MCFFDNECKKLTVYNSCKSVYSFQQHDAHEFLRCLLDRMHVELKSCRIPDWLACAISAMFEGTLQSQVTCLSCSACSNKHDPFLDLSLDIYVPANGSRAGTVRLVDCMQRFFAKEKLDSREQYTCNNCEEKRPSTKQLFVKTLPNILCLHLKRFRWSNSSHRGKLDNMVDFPLTALDMKSFMINEYICSVSSGHYTCYGRHGSHWYHFNDSTVKSCSEQSVAKQKAYLLFYMRRNRL</sequence>
<evidence type="ECO:0000256" key="2">
    <source>
        <dbReference type="ARBA" id="ARBA00012759"/>
    </source>
</evidence>
<dbReference type="Gene3D" id="3.90.70.10">
    <property type="entry name" value="Cysteine proteinases"/>
    <property type="match status" value="1"/>
</dbReference>
<proteinExistence type="predicted"/>
<protein>
    <recommendedName>
        <fullName evidence="2">ubiquitinyl hydrolase 1</fullName>
        <ecNumber evidence="2">3.4.19.12</ecNumber>
    </recommendedName>
</protein>
<dbReference type="PROSITE" id="PS50235">
    <property type="entry name" value="USP_3"/>
    <property type="match status" value="1"/>
</dbReference>
<dbReference type="PANTHER" id="PTHR21646">
    <property type="entry name" value="UBIQUITIN CARBOXYL-TERMINAL HYDROLASE"/>
    <property type="match status" value="1"/>
</dbReference>